<accession>A0A1M6BNR9</accession>
<dbReference type="Proteomes" id="UP000184226">
    <property type="component" value="Unassembled WGS sequence"/>
</dbReference>
<dbReference type="SUPFAM" id="SSF55874">
    <property type="entry name" value="ATPase domain of HSP90 chaperone/DNA topoisomerase II/histidine kinase"/>
    <property type="match status" value="1"/>
</dbReference>
<keyword evidence="4" id="KW-0597">Phosphoprotein</keyword>
<proteinExistence type="predicted"/>
<dbReference type="Gene3D" id="3.30.565.10">
    <property type="entry name" value="Histidine kinase-like ATPase, C-terminal domain"/>
    <property type="match status" value="1"/>
</dbReference>
<evidence type="ECO:0000256" key="4">
    <source>
        <dbReference type="ARBA" id="ARBA00022553"/>
    </source>
</evidence>
<dbReference type="CDD" id="cd00082">
    <property type="entry name" value="HisKA"/>
    <property type="match status" value="1"/>
</dbReference>
<dbReference type="AlphaFoldDB" id="A0A1M6BNR9"/>
<feature type="transmembrane region" description="Helical" evidence="10">
    <location>
        <begin position="21"/>
        <end position="41"/>
    </location>
</feature>
<evidence type="ECO:0000256" key="7">
    <source>
        <dbReference type="ARBA" id="ARBA00022777"/>
    </source>
</evidence>
<dbReference type="Pfam" id="PF05226">
    <property type="entry name" value="CHASE2"/>
    <property type="match status" value="1"/>
</dbReference>
<keyword evidence="8" id="KW-0067">ATP-binding</keyword>
<dbReference type="InterPro" id="IPR003661">
    <property type="entry name" value="HisK_dim/P_dom"/>
</dbReference>
<reference evidence="12 13" key="1">
    <citation type="submission" date="2016-11" db="EMBL/GenBank/DDBJ databases">
        <authorList>
            <person name="Jaros S."/>
            <person name="Januszkiewicz K."/>
            <person name="Wedrychowicz H."/>
        </authorList>
    </citation>
    <scope>NUCLEOTIDE SEQUENCE [LARGE SCALE GENOMIC DNA]</scope>
    <source>
        <strain evidence="12 13">CGMCC 1.10190</strain>
    </source>
</reference>
<dbReference type="GO" id="GO:0007234">
    <property type="term" value="P:osmosensory signaling via phosphorelay pathway"/>
    <property type="evidence" value="ECO:0007669"/>
    <property type="project" value="TreeGrafter"/>
</dbReference>
<dbReference type="PROSITE" id="PS50109">
    <property type="entry name" value="HIS_KIN"/>
    <property type="match status" value="1"/>
</dbReference>
<keyword evidence="5" id="KW-0808">Transferase</keyword>
<evidence type="ECO:0000256" key="5">
    <source>
        <dbReference type="ARBA" id="ARBA00022679"/>
    </source>
</evidence>
<evidence type="ECO:0000256" key="9">
    <source>
        <dbReference type="ARBA" id="ARBA00023012"/>
    </source>
</evidence>
<name>A0A1M6BNR9_9BURK</name>
<dbReference type="OrthoDB" id="9806704at2"/>
<dbReference type="CDD" id="cd00075">
    <property type="entry name" value="HATPase"/>
    <property type="match status" value="1"/>
</dbReference>
<dbReference type="PANTHER" id="PTHR42878">
    <property type="entry name" value="TWO-COMPONENT HISTIDINE KINASE"/>
    <property type="match status" value="1"/>
</dbReference>
<evidence type="ECO:0000313" key="12">
    <source>
        <dbReference type="EMBL" id="SHI50430.1"/>
    </source>
</evidence>
<dbReference type="SMART" id="SM01080">
    <property type="entry name" value="CHASE2"/>
    <property type="match status" value="1"/>
</dbReference>
<protein>
    <recommendedName>
        <fullName evidence="3">histidine kinase</fullName>
        <ecNumber evidence="3">2.7.13.3</ecNumber>
    </recommendedName>
</protein>
<evidence type="ECO:0000313" key="13">
    <source>
        <dbReference type="Proteomes" id="UP000184226"/>
    </source>
</evidence>
<dbReference type="InterPro" id="IPR005467">
    <property type="entry name" value="His_kinase_dom"/>
</dbReference>
<dbReference type="InterPro" id="IPR004358">
    <property type="entry name" value="Sig_transdc_His_kin-like_C"/>
</dbReference>
<evidence type="ECO:0000256" key="3">
    <source>
        <dbReference type="ARBA" id="ARBA00012438"/>
    </source>
</evidence>
<evidence type="ECO:0000256" key="10">
    <source>
        <dbReference type="SAM" id="Phobius"/>
    </source>
</evidence>
<organism evidence="12 13">
    <name type="scientific">Pollutimonas bauzanensis</name>
    <dbReference type="NCBI Taxonomy" id="658167"/>
    <lineage>
        <taxon>Bacteria</taxon>
        <taxon>Pseudomonadati</taxon>
        <taxon>Pseudomonadota</taxon>
        <taxon>Betaproteobacteria</taxon>
        <taxon>Burkholderiales</taxon>
        <taxon>Alcaligenaceae</taxon>
        <taxon>Pollutimonas</taxon>
    </lineage>
</organism>
<evidence type="ECO:0000256" key="1">
    <source>
        <dbReference type="ARBA" id="ARBA00000085"/>
    </source>
</evidence>
<keyword evidence="7" id="KW-0418">Kinase</keyword>
<dbReference type="InterPro" id="IPR050351">
    <property type="entry name" value="BphY/WalK/GraS-like"/>
</dbReference>
<dbReference type="GO" id="GO:0005886">
    <property type="term" value="C:plasma membrane"/>
    <property type="evidence" value="ECO:0007669"/>
    <property type="project" value="UniProtKB-SubCell"/>
</dbReference>
<dbReference type="InterPro" id="IPR036890">
    <property type="entry name" value="HATPase_C_sf"/>
</dbReference>
<dbReference type="InterPro" id="IPR036097">
    <property type="entry name" value="HisK_dim/P_sf"/>
</dbReference>
<gene>
    <name evidence="12" type="ORF">SAMN04488135_1286</name>
</gene>
<keyword evidence="6" id="KW-0547">Nucleotide-binding</keyword>
<dbReference type="Gene3D" id="1.10.287.130">
    <property type="match status" value="1"/>
</dbReference>
<dbReference type="SUPFAM" id="SSF47384">
    <property type="entry name" value="Homodimeric domain of signal transducing histidine kinase"/>
    <property type="match status" value="1"/>
</dbReference>
<feature type="transmembrane region" description="Helical" evidence="10">
    <location>
        <begin position="303"/>
        <end position="321"/>
    </location>
</feature>
<dbReference type="EMBL" id="FQXE01000028">
    <property type="protein sequence ID" value="SHI50430.1"/>
    <property type="molecule type" value="Genomic_DNA"/>
</dbReference>
<feature type="transmembrane region" description="Helical" evidence="10">
    <location>
        <begin position="352"/>
        <end position="370"/>
    </location>
</feature>
<dbReference type="GO" id="GO:0030295">
    <property type="term" value="F:protein kinase activator activity"/>
    <property type="evidence" value="ECO:0007669"/>
    <property type="project" value="TreeGrafter"/>
</dbReference>
<feature type="domain" description="Histidine kinase" evidence="11">
    <location>
        <begin position="439"/>
        <end position="653"/>
    </location>
</feature>
<dbReference type="Pfam" id="PF02518">
    <property type="entry name" value="HATPase_c"/>
    <property type="match status" value="1"/>
</dbReference>
<keyword evidence="10" id="KW-0812">Transmembrane</keyword>
<sequence length="653" mass="71820">MPRSAGRTDANFWGGLERRIRAEWLLATLAMMLFTMALSYFSDSIGFSRLNHAFYDKTLAAAVHAVDSKDIVIVAIDDGSIDQIGYWPWRRSVHAQLLARLGQARAVGLDLVFSEVNPAYPQDDEQLAQAVRHHGKVVLPLVLDEAGGSALAPLAPLAGAARQMGYINIYPDEDGVIRSLTLERTLASGEKVEHFVIALMRATHEPAQPAAPRQAGSAPLLLPYAGTPGHFTIYPYAQVLNGQIPESDFKGKYVLVGSWGSGLGDAFPTPLSRQGESMSGVEILANGLQSALRRHWISSPGRWQTALLSTLPVLLICLVLRRLSPRRSFLLAMAVLFLVFAASWLLMRYASVWIPVTASLVGTLLAYPVWSWRSQEAALQHIDRELQALSAEQPAVGNALSPGEPSRRDGSLSARVTHLHSAIAQLRHAQRKREETLQFLSHDMRAPQNSILALTQLQDQAESAMPQAELLRRIDRYAHKTLGLVDGFVQLARAEAAGLRNEALDLVELVELGCDDFWAQARQRHIRIVIAEHPDAAWIRGDEALLRRAWCNLVDNAIKYSPDHSEIHCRIVRDRNDWLAIIRDQGRGISAAQQATLFTPFIRANEDKPGNPSGVGLGLALVMAVATRHGGSIQVNSGLDRGTEFVLRLPARQ</sequence>
<dbReference type="PANTHER" id="PTHR42878:SF7">
    <property type="entry name" value="SENSOR HISTIDINE KINASE GLRK"/>
    <property type="match status" value="1"/>
</dbReference>
<dbReference type="RefSeq" id="WP_084136270.1">
    <property type="nucleotide sequence ID" value="NZ_FQXE01000028.1"/>
</dbReference>
<keyword evidence="10" id="KW-1133">Transmembrane helix</keyword>
<dbReference type="PRINTS" id="PR00344">
    <property type="entry name" value="BCTRLSENSOR"/>
</dbReference>
<keyword evidence="9" id="KW-0902">Two-component regulatory system</keyword>
<dbReference type="GO" id="GO:0000156">
    <property type="term" value="F:phosphorelay response regulator activity"/>
    <property type="evidence" value="ECO:0007669"/>
    <property type="project" value="TreeGrafter"/>
</dbReference>
<evidence type="ECO:0000256" key="8">
    <source>
        <dbReference type="ARBA" id="ARBA00022840"/>
    </source>
</evidence>
<comment type="catalytic activity">
    <reaction evidence="1">
        <text>ATP + protein L-histidine = ADP + protein N-phospho-L-histidine.</text>
        <dbReference type="EC" id="2.7.13.3"/>
    </reaction>
</comment>
<comment type="subcellular location">
    <subcellularLocation>
        <location evidence="2">Cell inner membrane</location>
        <topology evidence="2">Multi-pass membrane protein</topology>
    </subcellularLocation>
</comment>
<evidence type="ECO:0000259" key="11">
    <source>
        <dbReference type="PROSITE" id="PS50109"/>
    </source>
</evidence>
<dbReference type="InterPro" id="IPR007890">
    <property type="entry name" value="CHASE2"/>
</dbReference>
<evidence type="ECO:0000256" key="6">
    <source>
        <dbReference type="ARBA" id="ARBA00022741"/>
    </source>
</evidence>
<dbReference type="GO" id="GO:0005524">
    <property type="term" value="F:ATP binding"/>
    <property type="evidence" value="ECO:0007669"/>
    <property type="project" value="UniProtKB-KW"/>
</dbReference>
<dbReference type="SMART" id="SM00387">
    <property type="entry name" value="HATPase_c"/>
    <property type="match status" value="1"/>
</dbReference>
<dbReference type="STRING" id="658167.SAMN04488135_1286"/>
<evidence type="ECO:0000256" key="2">
    <source>
        <dbReference type="ARBA" id="ARBA00004429"/>
    </source>
</evidence>
<dbReference type="FunFam" id="3.30.565.10:FF:000006">
    <property type="entry name" value="Sensor histidine kinase WalK"/>
    <property type="match status" value="1"/>
</dbReference>
<keyword evidence="13" id="KW-1185">Reference proteome</keyword>
<dbReference type="EC" id="2.7.13.3" evidence="3"/>
<dbReference type="GO" id="GO:0000155">
    <property type="term" value="F:phosphorelay sensor kinase activity"/>
    <property type="evidence" value="ECO:0007669"/>
    <property type="project" value="InterPro"/>
</dbReference>
<dbReference type="InterPro" id="IPR003594">
    <property type="entry name" value="HATPase_dom"/>
</dbReference>
<feature type="transmembrane region" description="Helical" evidence="10">
    <location>
        <begin position="328"/>
        <end position="346"/>
    </location>
</feature>
<keyword evidence="10" id="KW-0472">Membrane</keyword>